<feature type="domain" description="SEFIR" evidence="1">
    <location>
        <begin position="6"/>
        <end position="142"/>
    </location>
</feature>
<name>A0A562LXI0_9FLAO</name>
<reference evidence="2 3" key="1">
    <citation type="journal article" date="2015" name="Stand. Genomic Sci.">
        <title>Genomic Encyclopedia of Bacterial and Archaeal Type Strains, Phase III: the genomes of soil and plant-associated and newly described type strains.</title>
        <authorList>
            <person name="Whitman W.B."/>
            <person name="Woyke T."/>
            <person name="Klenk H.P."/>
            <person name="Zhou Y."/>
            <person name="Lilburn T.G."/>
            <person name="Beck B.J."/>
            <person name="De Vos P."/>
            <person name="Vandamme P."/>
            <person name="Eisen J.A."/>
            <person name="Garrity G."/>
            <person name="Hugenholtz P."/>
            <person name="Kyrpides N.C."/>
        </authorList>
    </citation>
    <scope>NUCLEOTIDE SEQUENCE [LARGE SCALE GENOMIC DNA]</scope>
    <source>
        <strain evidence="2 3">CGMCC 1.7270</strain>
    </source>
</reference>
<evidence type="ECO:0000313" key="2">
    <source>
        <dbReference type="EMBL" id="TWI12359.1"/>
    </source>
</evidence>
<evidence type="ECO:0000259" key="1">
    <source>
        <dbReference type="PROSITE" id="PS51534"/>
    </source>
</evidence>
<dbReference type="Pfam" id="PF13676">
    <property type="entry name" value="TIR_2"/>
    <property type="match status" value="1"/>
</dbReference>
<sequence length="483" mass="57083">MNLNMNKKVFISYSWGNKEHQEWVVNLGKRLMSNTVLTILDKWSLKDGHDIHEFMESMVKSDDIYRVLIICDKNYKEKADGRNGGVGTETQIITPEIYNNQKQEKFIPIVVERDENNNPYLPIFLSSRKYIDFSNEEFFEDSYEELLRNILEAPAIPMPKLGTNVPLYITESVINNTPTNSIIRTLENQIKKHPEKINSYSSDFLDAFLDALWEFEFKSNAYDIDTFGEELFNNLISYKILREDFIQFLNITTKPENNLDVDELINFFEKKLIYNRPKDESTSWNSNNYDNFKVIFQELFLYTITICLKNKNYSLVGDLFHSKYYFKSNYGQIETKRFTEIYEYHQNIENYILRKYNRSSGFGHFVITNLSDKVSKNDFIFADTLCHYIGELFSNGHSLDNWFPATYVYKETGNNDFFEKMSSERHFNKVKNIFDVSSIEELKKLLKDYSESKNGKNRTGYGRGYYIPFIHELIQVESIGQNR</sequence>
<accession>A0A562LXI0</accession>
<proteinExistence type="predicted"/>
<comment type="caution">
    <text evidence="2">The sequence shown here is derived from an EMBL/GenBank/DDBJ whole genome shotgun (WGS) entry which is preliminary data.</text>
</comment>
<evidence type="ECO:0000313" key="3">
    <source>
        <dbReference type="Proteomes" id="UP000319848"/>
    </source>
</evidence>
<dbReference type="Gene3D" id="3.40.50.10140">
    <property type="entry name" value="Toll/interleukin-1 receptor homology (TIR) domain"/>
    <property type="match status" value="1"/>
</dbReference>
<protein>
    <submittedName>
        <fullName evidence="2">SEFIR domain-containing protein</fullName>
    </submittedName>
</protein>
<dbReference type="Proteomes" id="UP000319848">
    <property type="component" value="Unassembled WGS sequence"/>
</dbReference>
<dbReference type="PROSITE" id="PS51534">
    <property type="entry name" value="SEFIR"/>
    <property type="match status" value="1"/>
</dbReference>
<dbReference type="EMBL" id="VLKQ01000006">
    <property type="protein sequence ID" value="TWI12359.1"/>
    <property type="molecule type" value="Genomic_DNA"/>
</dbReference>
<dbReference type="AlphaFoldDB" id="A0A562LXI0"/>
<dbReference type="SUPFAM" id="SSF52200">
    <property type="entry name" value="Toll/Interleukin receptor TIR domain"/>
    <property type="match status" value="1"/>
</dbReference>
<dbReference type="InterPro" id="IPR000157">
    <property type="entry name" value="TIR_dom"/>
</dbReference>
<dbReference type="InterPro" id="IPR035897">
    <property type="entry name" value="Toll_tir_struct_dom_sf"/>
</dbReference>
<keyword evidence="3" id="KW-1185">Reference proteome</keyword>
<dbReference type="InterPro" id="IPR013568">
    <property type="entry name" value="SEFIR_dom"/>
</dbReference>
<organism evidence="2 3">
    <name type="scientific">Flavobacterium cauense R2A-7</name>
    <dbReference type="NCBI Taxonomy" id="1341154"/>
    <lineage>
        <taxon>Bacteria</taxon>
        <taxon>Pseudomonadati</taxon>
        <taxon>Bacteroidota</taxon>
        <taxon>Flavobacteriia</taxon>
        <taxon>Flavobacteriales</taxon>
        <taxon>Flavobacteriaceae</taxon>
        <taxon>Flavobacterium</taxon>
    </lineage>
</organism>
<dbReference type="GO" id="GO:0007165">
    <property type="term" value="P:signal transduction"/>
    <property type="evidence" value="ECO:0007669"/>
    <property type="project" value="InterPro"/>
</dbReference>
<gene>
    <name evidence="2" type="ORF">IP98_01571</name>
</gene>